<dbReference type="HAMAP" id="MF_00214">
    <property type="entry name" value="AroD"/>
    <property type="match status" value="1"/>
</dbReference>
<comment type="function">
    <text evidence="4">Involved in the third step of the chorismate pathway, which leads to the biosynthesis of aromatic amino acids. Catalyzes the cis-dehydration of 3-dehydroquinate (DHQ) and introduces the first double bond of the aromatic ring to yield 3-dehydroshikimate.</text>
</comment>
<evidence type="ECO:0000256" key="4">
    <source>
        <dbReference type="HAMAP-Rule" id="MF_00214"/>
    </source>
</evidence>
<protein>
    <recommendedName>
        <fullName evidence="4">3-dehydroquinate dehydratase</fullName>
        <shortName evidence="4">3-dehydroquinase</shortName>
        <ecNumber evidence="4">4.2.1.10</ecNumber>
    </recommendedName>
    <alternativeName>
        <fullName evidence="4">Type I DHQase</fullName>
    </alternativeName>
    <alternativeName>
        <fullName evidence="4">Type I dehydroquinase</fullName>
        <shortName evidence="4">DHQ1</shortName>
    </alternativeName>
</protein>
<dbReference type="SUPFAM" id="SSF51569">
    <property type="entry name" value="Aldolase"/>
    <property type="match status" value="1"/>
</dbReference>
<feature type="binding site" evidence="4">
    <location>
        <position position="228"/>
    </location>
    <ligand>
        <name>3-dehydroquinate</name>
        <dbReference type="ChEBI" id="CHEBI:32364"/>
    </ligand>
</feature>
<dbReference type="PANTHER" id="PTHR43699:SF1">
    <property type="entry name" value="3-DEHYDROQUINATE DEHYDRATASE"/>
    <property type="match status" value="1"/>
</dbReference>
<feature type="active site" description="Proton donor/acceptor" evidence="4">
    <location>
        <position position="159"/>
    </location>
</feature>
<feature type="binding site" evidence="4">
    <location>
        <position position="251"/>
    </location>
    <ligand>
        <name>3-dehydroquinate</name>
        <dbReference type="ChEBI" id="CHEBI:32364"/>
    </ligand>
</feature>
<reference evidence="5 6" key="1">
    <citation type="journal article" date="2018" name="Int. J. Syst. Evol. Microbiol.">
        <title>Mesosutterella multiformis gen. nov., sp. nov., a member of the family Sutterellaceae and Sutterella megalosphaeroides sp. nov., isolated from human faeces.</title>
        <authorList>
            <person name="Sakamoto M."/>
            <person name="Ikeyama N."/>
            <person name="Kunihiro T."/>
            <person name="Iino T."/>
            <person name="Yuki M."/>
            <person name="Ohkuma M."/>
        </authorList>
    </citation>
    <scope>NUCLEOTIDE SEQUENCE [LARGE SCALE GENOMIC DNA]</scope>
    <source>
        <strain evidence="5 6">4NBBH2</strain>
    </source>
</reference>
<evidence type="ECO:0000313" key="5">
    <source>
        <dbReference type="EMBL" id="GBO93783.1"/>
    </source>
</evidence>
<keyword evidence="6" id="KW-1185">Reference proteome</keyword>
<comment type="pathway">
    <text evidence="4">Metabolic intermediate biosynthesis; chorismate biosynthesis; chorismate from D-erythrose 4-phosphate and phosphoenolpyruvate: step 3/7.</text>
</comment>
<name>A0A388SDQ9_9BURK</name>
<feature type="binding site" evidence="4">
    <location>
        <position position="33"/>
    </location>
    <ligand>
        <name>3-dehydroquinate</name>
        <dbReference type="ChEBI" id="CHEBI:32364"/>
    </ligand>
</feature>
<dbReference type="GO" id="GO:0009423">
    <property type="term" value="P:chorismate biosynthetic process"/>
    <property type="evidence" value="ECO:0007669"/>
    <property type="project" value="UniProtKB-UniRule"/>
</dbReference>
<accession>A0A401LGZ8</accession>
<dbReference type="EC" id="4.2.1.10" evidence="4"/>
<keyword evidence="2 4" id="KW-0456">Lyase</keyword>
<dbReference type="UniPathway" id="UPA00053">
    <property type="reaction ID" value="UER00086"/>
</dbReference>
<dbReference type="RefSeq" id="WP_116270091.1">
    <property type="nucleotide sequence ID" value="NZ_BGZJ01000001.1"/>
</dbReference>
<feature type="binding site" evidence="4">
    <location>
        <position position="98"/>
    </location>
    <ligand>
        <name>3-dehydroquinate</name>
        <dbReference type="ChEBI" id="CHEBI:32364"/>
    </ligand>
</feature>
<comment type="subunit">
    <text evidence="4">Homodimer.</text>
</comment>
<feature type="binding site" evidence="4">
    <location>
        <position position="247"/>
    </location>
    <ligand>
        <name>3-dehydroquinate</name>
        <dbReference type="ChEBI" id="CHEBI:32364"/>
    </ligand>
</feature>
<dbReference type="Proteomes" id="UP000266091">
    <property type="component" value="Unassembled WGS sequence"/>
</dbReference>
<dbReference type="CDD" id="cd00502">
    <property type="entry name" value="DHQase_I"/>
    <property type="match status" value="1"/>
</dbReference>
<evidence type="ECO:0000313" key="6">
    <source>
        <dbReference type="Proteomes" id="UP000266091"/>
    </source>
</evidence>
<dbReference type="GO" id="GO:0009073">
    <property type="term" value="P:aromatic amino acid family biosynthetic process"/>
    <property type="evidence" value="ECO:0007669"/>
    <property type="project" value="UniProtKB-KW"/>
</dbReference>
<keyword evidence="3 4" id="KW-0704">Schiff base</keyword>
<dbReference type="Pfam" id="PF01487">
    <property type="entry name" value="DHquinase_I"/>
    <property type="match status" value="1"/>
</dbReference>
<dbReference type="OrthoDB" id="9813659at2"/>
<dbReference type="InterPro" id="IPR050146">
    <property type="entry name" value="Type-I_3-dehydroquinase"/>
</dbReference>
<dbReference type="AlphaFoldDB" id="A0A388SDQ9"/>
<gene>
    <name evidence="4 5" type="primary">aroD</name>
    <name evidence="5" type="ORF">MESMUL_11370</name>
</gene>
<dbReference type="EMBL" id="BGZJ01000001">
    <property type="protein sequence ID" value="GBO93783.1"/>
    <property type="molecule type" value="Genomic_DNA"/>
</dbReference>
<feature type="active site" description="Schiff-base intermediate with substrate" evidence="4">
    <location>
        <position position="186"/>
    </location>
</feature>
<evidence type="ECO:0000256" key="2">
    <source>
        <dbReference type="ARBA" id="ARBA00023239"/>
    </source>
</evidence>
<keyword evidence="4" id="KW-0057">Aromatic amino acid biosynthesis</keyword>
<dbReference type="InterPro" id="IPR013785">
    <property type="entry name" value="Aldolase_TIM"/>
</dbReference>
<comment type="catalytic activity">
    <reaction evidence="1 4">
        <text>3-dehydroquinate = 3-dehydroshikimate + H2O</text>
        <dbReference type="Rhea" id="RHEA:21096"/>
        <dbReference type="ChEBI" id="CHEBI:15377"/>
        <dbReference type="ChEBI" id="CHEBI:16630"/>
        <dbReference type="ChEBI" id="CHEBI:32364"/>
        <dbReference type="EC" id="4.2.1.10"/>
    </reaction>
</comment>
<dbReference type="FunFam" id="3.20.20.70:FF:000047">
    <property type="entry name" value="3-dehydroquinate dehydratase"/>
    <property type="match status" value="1"/>
</dbReference>
<feature type="binding site" evidence="4">
    <location>
        <begin position="59"/>
        <end position="61"/>
    </location>
    <ligand>
        <name>3-dehydroquinate</name>
        <dbReference type="ChEBI" id="CHEBI:32364"/>
    </ligand>
</feature>
<dbReference type="GO" id="GO:0008652">
    <property type="term" value="P:amino acid biosynthetic process"/>
    <property type="evidence" value="ECO:0007669"/>
    <property type="project" value="UniProtKB-KW"/>
</dbReference>
<dbReference type="InterPro" id="IPR001381">
    <property type="entry name" value="DHquinase_I"/>
</dbReference>
<dbReference type="NCBIfam" id="TIGR01093">
    <property type="entry name" value="aroD"/>
    <property type="match status" value="1"/>
</dbReference>
<comment type="caution">
    <text evidence="5">The sequence shown here is derived from an EMBL/GenBank/DDBJ whole genome shotgun (WGS) entry which is preliminary data.</text>
</comment>
<dbReference type="GO" id="GO:0046279">
    <property type="term" value="P:3,4-dihydroxybenzoate biosynthetic process"/>
    <property type="evidence" value="ECO:0007669"/>
    <property type="project" value="TreeGrafter"/>
</dbReference>
<dbReference type="Gene3D" id="3.20.20.70">
    <property type="entry name" value="Aldolase class I"/>
    <property type="match status" value="1"/>
</dbReference>
<sequence length="266" mass="27924">MSAADTEKKISRTYVIPGKGKRIGEGAPGILVSATGRTPEAILEAVKRLAADPAVDGIELRLDHLDSGRNSDQILEITGLVNQAYAAAPDKILIATVRTGKEGGEASYTAAEYLRLLGSLIRYSRMDLIDLEVSRGEELLAPLVEAAHAAGIGVIMSSHNFSETPDSEKLRETLELERKLGGDILKLAVMPRKASDVARLLLVTAEAREAGLGPLVTMAMGPLGSISRVSGGIFGSALTFAMSGTASAPGQMAVEDVKRSLGLFSV</sequence>
<proteinExistence type="inferred from homology"/>
<comment type="similarity">
    <text evidence="4">Belongs to the type-I 3-dehydroquinase family.</text>
</comment>
<organism evidence="5 6">
    <name type="scientific">Mesosutterella multiformis</name>
    <dbReference type="NCBI Taxonomy" id="2259133"/>
    <lineage>
        <taxon>Bacteria</taxon>
        <taxon>Pseudomonadati</taxon>
        <taxon>Pseudomonadota</taxon>
        <taxon>Betaproteobacteria</taxon>
        <taxon>Burkholderiales</taxon>
        <taxon>Sutterellaceae</taxon>
        <taxon>Mesosutterella</taxon>
    </lineage>
</organism>
<evidence type="ECO:0000256" key="3">
    <source>
        <dbReference type="ARBA" id="ARBA00023270"/>
    </source>
</evidence>
<keyword evidence="4" id="KW-0028">Amino-acid biosynthesis</keyword>
<evidence type="ECO:0000256" key="1">
    <source>
        <dbReference type="ARBA" id="ARBA00001864"/>
    </source>
</evidence>
<accession>A0A388SDQ9</accession>
<dbReference type="PANTHER" id="PTHR43699">
    <property type="entry name" value="3-DEHYDROQUINATE DEHYDRATASE"/>
    <property type="match status" value="1"/>
</dbReference>
<dbReference type="GO" id="GO:0003855">
    <property type="term" value="F:3-dehydroquinate dehydratase activity"/>
    <property type="evidence" value="ECO:0007669"/>
    <property type="project" value="UniProtKB-UniRule"/>
</dbReference>